<evidence type="ECO:0000313" key="1">
    <source>
        <dbReference type="EnsemblPlants" id="MELO3C035161.2.1"/>
    </source>
</evidence>
<dbReference type="AlphaFoldDB" id="A0A9I9EKM5"/>
<accession>A0A9I9EKM5</accession>
<organism evidence="1">
    <name type="scientific">Cucumis melo</name>
    <name type="common">Muskmelon</name>
    <dbReference type="NCBI Taxonomy" id="3656"/>
    <lineage>
        <taxon>Eukaryota</taxon>
        <taxon>Viridiplantae</taxon>
        <taxon>Streptophyta</taxon>
        <taxon>Embryophyta</taxon>
        <taxon>Tracheophyta</taxon>
        <taxon>Spermatophyta</taxon>
        <taxon>Magnoliopsida</taxon>
        <taxon>eudicotyledons</taxon>
        <taxon>Gunneridae</taxon>
        <taxon>Pentapetalae</taxon>
        <taxon>rosids</taxon>
        <taxon>fabids</taxon>
        <taxon>Cucurbitales</taxon>
        <taxon>Cucurbitaceae</taxon>
        <taxon>Benincaseae</taxon>
        <taxon>Cucumis</taxon>
    </lineage>
</organism>
<sequence length="115" mass="13240">MEFNCCYCFIVYSIFMECLMIENHVNDILGDGYCKKLVADYMMWIEISDDNCFCQQNAVPLSSDTLKLLWYAVIVKQSYPSQQEDVLDSPSRVLLGERVIDDAVDGFLPSFNRPT</sequence>
<proteinExistence type="predicted"/>
<name>A0A9I9EKM5_CUCME</name>
<reference evidence="1" key="1">
    <citation type="submission" date="2023-03" db="UniProtKB">
        <authorList>
            <consortium name="EnsemblPlants"/>
        </authorList>
    </citation>
    <scope>IDENTIFICATION</scope>
</reference>
<dbReference type="EnsemblPlants" id="MELO3C035161.2.1">
    <property type="protein sequence ID" value="MELO3C035161.2.1"/>
    <property type="gene ID" value="MELO3C035161.2"/>
</dbReference>
<protein>
    <submittedName>
        <fullName evidence="1">Uncharacterized protein</fullName>
    </submittedName>
</protein>
<dbReference type="Gramene" id="MELO3C035161.2.1">
    <property type="protein sequence ID" value="MELO3C035161.2.1"/>
    <property type="gene ID" value="MELO3C035161.2"/>
</dbReference>